<feature type="signal peptide" evidence="1">
    <location>
        <begin position="1"/>
        <end position="25"/>
    </location>
</feature>
<dbReference type="EMBL" id="QUMU01000009">
    <property type="protein sequence ID" value="REG28098.1"/>
    <property type="molecule type" value="Genomic_DNA"/>
</dbReference>
<reference evidence="2 4" key="1">
    <citation type="submission" date="2015-05" db="EMBL/GenBank/DDBJ databases">
        <title>Genome assembly of Archangium gephyra DSM 2261.</title>
        <authorList>
            <person name="Sharma G."/>
            <person name="Subramanian S."/>
        </authorList>
    </citation>
    <scope>NUCLEOTIDE SEQUENCE [LARGE SCALE GENOMIC DNA]</scope>
    <source>
        <strain evidence="2 4">DSM 2261</strain>
    </source>
</reference>
<dbReference type="EMBL" id="CP011509">
    <property type="protein sequence ID" value="AKI99354.1"/>
    <property type="molecule type" value="Genomic_DNA"/>
</dbReference>
<protein>
    <recommendedName>
        <fullName evidence="6">DUF4198 domain-containing protein</fullName>
    </recommendedName>
</protein>
<dbReference type="Proteomes" id="UP000256345">
    <property type="component" value="Unassembled WGS sequence"/>
</dbReference>
<sequence>MRLSRMKKALGLLLPLTTFTGVALAHHDLVFTFSVSPATAGAAADTTGHTESGTYLAVSSTVHLPAGHLLAHADDRTSPVSPPPLNGDVVGQVKSYGDLWNDGCGNYITSISTATWVEPIGTGAPAGTVAELKLQGTPLPGLTITKRAFIVKSSGDTFQAGAHYDLTIPDMPDEFACSGSTSTNDLTTFGFARAAGVTTTRVVARNPATPGTYNVYMQYKDKNNALHEDAAIYTVK</sequence>
<organism evidence="2 4">
    <name type="scientific">Archangium gephyra</name>
    <dbReference type="NCBI Taxonomy" id="48"/>
    <lineage>
        <taxon>Bacteria</taxon>
        <taxon>Pseudomonadati</taxon>
        <taxon>Myxococcota</taxon>
        <taxon>Myxococcia</taxon>
        <taxon>Myxococcales</taxon>
        <taxon>Cystobacterineae</taxon>
        <taxon>Archangiaceae</taxon>
        <taxon>Archangium</taxon>
    </lineage>
</organism>
<evidence type="ECO:0008006" key="6">
    <source>
        <dbReference type="Google" id="ProtNLM"/>
    </source>
</evidence>
<evidence type="ECO:0000313" key="2">
    <source>
        <dbReference type="EMBL" id="AKI99354.1"/>
    </source>
</evidence>
<dbReference type="Proteomes" id="UP000035579">
    <property type="component" value="Chromosome"/>
</dbReference>
<proteinExistence type="predicted"/>
<name>A0AAC8TAX0_9BACT</name>
<dbReference type="RefSeq" id="WP_147333063.1">
    <property type="nucleotide sequence ID" value="NZ_CP011509.1"/>
</dbReference>
<keyword evidence="1" id="KW-0732">Signal</keyword>
<evidence type="ECO:0000313" key="5">
    <source>
        <dbReference type="Proteomes" id="UP000256345"/>
    </source>
</evidence>
<reference evidence="3 5" key="2">
    <citation type="submission" date="2018-08" db="EMBL/GenBank/DDBJ databases">
        <title>Genomic Encyclopedia of Archaeal and Bacterial Type Strains, Phase II (KMG-II): from individual species to whole genera.</title>
        <authorList>
            <person name="Goeker M."/>
        </authorList>
    </citation>
    <scope>NUCLEOTIDE SEQUENCE [LARGE SCALE GENOMIC DNA]</scope>
    <source>
        <strain evidence="3 5">DSM 2261</strain>
    </source>
</reference>
<evidence type="ECO:0000256" key="1">
    <source>
        <dbReference type="SAM" id="SignalP"/>
    </source>
</evidence>
<gene>
    <name evidence="2" type="ORF">AA314_00981</name>
    <name evidence="3" type="ORF">ATI61_109443</name>
</gene>
<accession>A0AAC8TAX0</accession>
<evidence type="ECO:0000313" key="4">
    <source>
        <dbReference type="Proteomes" id="UP000035579"/>
    </source>
</evidence>
<keyword evidence="5" id="KW-1185">Reference proteome</keyword>
<evidence type="ECO:0000313" key="3">
    <source>
        <dbReference type="EMBL" id="REG28098.1"/>
    </source>
</evidence>
<dbReference type="KEGG" id="age:AA314_00981"/>
<feature type="chain" id="PRO_5042032931" description="DUF4198 domain-containing protein" evidence="1">
    <location>
        <begin position="26"/>
        <end position="236"/>
    </location>
</feature>
<dbReference type="AlphaFoldDB" id="A0AAC8TAX0"/>